<gene>
    <name evidence="3" type="ORF">ACFSKX_06350</name>
</gene>
<dbReference type="NCBIfam" id="TIGR00426">
    <property type="entry name" value="competence protein ComEA helix-hairpin-helix repeat region"/>
    <property type="match status" value="1"/>
</dbReference>
<evidence type="ECO:0000256" key="1">
    <source>
        <dbReference type="SAM" id="SignalP"/>
    </source>
</evidence>
<dbReference type="Pfam" id="PF12836">
    <property type="entry name" value="HHH_3"/>
    <property type="match status" value="1"/>
</dbReference>
<dbReference type="InterPro" id="IPR003583">
    <property type="entry name" value="Hlx-hairpin-Hlx_DNA-bd_motif"/>
</dbReference>
<name>A0ABW5E8X3_9GAMM</name>
<dbReference type="InterPro" id="IPR051675">
    <property type="entry name" value="Endo/Exo/Phosphatase_dom_1"/>
</dbReference>
<dbReference type="PANTHER" id="PTHR21180:SF32">
    <property type="entry name" value="ENDONUCLEASE_EXONUCLEASE_PHOSPHATASE FAMILY DOMAIN-CONTAINING PROTEIN 1"/>
    <property type="match status" value="1"/>
</dbReference>
<evidence type="ECO:0000259" key="2">
    <source>
        <dbReference type="SMART" id="SM00278"/>
    </source>
</evidence>
<feature type="chain" id="PRO_5045497974" evidence="1">
    <location>
        <begin position="25"/>
        <end position="97"/>
    </location>
</feature>
<dbReference type="PANTHER" id="PTHR21180">
    <property type="entry name" value="ENDONUCLEASE/EXONUCLEASE/PHOSPHATASE FAMILY DOMAIN-CONTAINING PROTEIN 1"/>
    <property type="match status" value="1"/>
</dbReference>
<accession>A0ABW5E8X3</accession>
<evidence type="ECO:0000313" key="3">
    <source>
        <dbReference type="EMBL" id="MFD2310036.1"/>
    </source>
</evidence>
<feature type="domain" description="Helix-hairpin-helix DNA-binding motif class 1" evidence="2">
    <location>
        <begin position="45"/>
        <end position="64"/>
    </location>
</feature>
<dbReference type="EMBL" id="JBHUJD010000006">
    <property type="protein sequence ID" value="MFD2310036.1"/>
    <property type="molecule type" value="Genomic_DNA"/>
</dbReference>
<feature type="signal peptide" evidence="1">
    <location>
        <begin position="1"/>
        <end position="24"/>
    </location>
</feature>
<dbReference type="InterPro" id="IPR010994">
    <property type="entry name" value="RuvA_2-like"/>
</dbReference>
<evidence type="ECO:0000313" key="4">
    <source>
        <dbReference type="Proteomes" id="UP001597425"/>
    </source>
</evidence>
<organism evidence="3 4">
    <name type="scientific">Microbulbifer halophilus</name>
    <dbReference type="NCBI Taxonomy" id="453963"/>
    <lineage>
        <taxon>Bacteria</taxon>
        <taxon>Pseudomonadati</taxon>
        <taxon>Pseudomonadota</taxon>
        <taxon>Gammaproteobacteria</taxon>
        <taxon>Cellvibrionales</taxon>
        <taxon>Microbulbiferaceae</taxon>
        <taxon>Microbulbifer</taxon>
    </lineage>
</organism>
<comment type="caution">
    <text evidence="3">The sequence shown here is derived from an EMBL/GenBank/DDBJ whole genome shotgun (WGS) entry which is preliminary data.</text>
</comment>
<keyword evidence="3" id="KW-0238">DNA-binding</keyword>
<keyword evidence="4" id="KW-1185">Reference proteome</keyword>
<keyword evidence="1" id="KW-0732">Signal</keyword>
<dbReference type="InterPro" id="IPR004509">
    <property type="entry name" value="Competence_ComEA_HhH"/>
</dbReference>
<sequence>MKFIRLYIAALFTALCLLCNPVFADTEEAREMAVAVNINTASATELAEKLDGVGESRAGLIIEFREEQGPFTSTEQLMEIKGIGTATLEKNRDKIQL</sequence>
<dbReference type="SMART" id="SM00278">
    <property type="entry name" value="HhH1"/>
    <property type="match status" value="2"/>
</dbReference>
<proteinExistence type="predicted"/>
<dbReference type="SUPFAM" id="SSF47781">
    <property type="entry name" value="RuvA domain 2-like"/>
    <property type="match status" value="1"/>
</dbReference>
<dbReference type="Gene3D" id="1.10.150.280">
    <property type="entry name" value="AF1531-like domain"/>
    <property type="match status" value="1"/>
</dbReference>
<feature type="domain" description="Helix-hairpin-helix DNA-binding motif class 1" evidence="2">
    <location>
        <begin position="75"/>
        <end position="94"/>
    </location>
</feature>
<dbReference type="Proteomes" id="UP001597425">
    <property type="component" value="Unassembled WGS sequence"/>
</dbReference>
<protein>
    <submittedName>
        <fullName evidence="3">ComEA family DNA-binding protein</fullName>
    </submittedName>
</protein>
<dbReference type="GO" id="GO:0003677">
    <property type="term" value="F:DNA binding"/>
    <property type="evidence" value="ECO:0007669"/>
    <property type="project" value="UniProtKB-KW"/>
</dbReference>
<dbReference type="RefSeq" id="WP_265719999.1">
    <property type="nucleotide sequence ID" value="NZ_JAPIVK010000001.1"/>
</dbReference>
<reference evidence="4" key="1">
    <citation type="journal article" date="2019" name="Int. J. Syst. Evol. Microbiol.">
        <title>The Global Catalogue of Microorganisms (GCM) 10K type strain sequencing project: providing services to taxonomists for standard genome sequencing and annotation.</title>
        <authorList>
            <consortium name="The Broad Institute Genomics Platform"/>
            <consortium name="The Broad Institute Genome Sequencing Center for Infectious Disease"/>
            <person name="Wu L."/>
            <person name="Ma J."/>
        </authorList>
    </citation>
    <scope>NUCLEOTIDE SEQUENCE [LARGE SCALE GENOMIC DNA]</scope>
    <source>
        <strain evidence="4">KCTC 12848</strain>
    </source>
</reference>